<dbReference type="Gene3D" id="3.30.160.60">
    <property type="entry name" value="Classic Zinc Finger"/>
    <property type="match status" value="2"/>
</dbReference>
<feature type="domain" description="C2H2-type" evidence="8">
    <location>
        <begin position="428"/>
        <end position="455"/>
    </location>
</feature>
<protein>
    <recommendedName>
        <fullName evidence="8">C2H2-type domain-containing protein</fullName>
    </recommendedName>
</protein>
<feature type="compositionally biased region" description="Polar residues" evidence="7">
    <location>
        <begin position="463"/>
        <end position="482"/>
    </location>
</feature>
<keyword evidence="6" id="KW-0175">Coiled coil</keyword>
<evidence type="ECO:0000313" key="9">
    <source>
        <dbReference type="EMBL" id="KAJ8355480.1"/>
    </source>
</evidence>
<dbReference type="PANTHER" id="PTHR24408:SF58">
    <property type="entry name" value="TRANSCRIPTION FACTOR (TFIIIA), PUTATIVE (AFU_ORTHOLOGUE AFUA_1G05150)-RELATED"/>
    <property type="match status" value="1"/>
</dbReference>
<keyword evidence="3 5" id="KW-0863">Zinc-finger</keyword>
<dbReference type="PROSITE" id="PS00028">
    <property type="entry name" value="ZINC_FINGER_C2H2_1"/>
    <property type="match status" value="2"/>
</dbReference>
<dbReference type="GO" id="GO:0008270">
    <property type="term" value="F:zinc ion binding"/>
    <property type="evidence" value="ECO:0007669"/>
    <property type="project" value="UniProtKB-KW"/>
</dbReference>
<feature type="domain" description="C2H2-type" evidence="8">
    <location>
        <begin position="400"/>
        <end position="427"/>
    </location>
</feature>
<dbReference type="GO" id="GO:0005634">
    <property type="term" value="C:nucleus"/>
    <property type="evidence" value="ECO:0007669"/>
    <property type="project" value="TreeGrafter"/>
</dbReference>
<feature type="region of interest" description="Disordered" evidence="7">
    <location>
        <begin position="462"/>
        <end position="482"/>
    </location>
</feature>
<keyword evidence="2" id="KW-0677">Repeat</keyword>
<dbReference type="EMBL" id="JAINUF010000006">
    <property type="protein sequence ID" value="KAJ8355480.1"/>
    <property type="molecule type" value="Genomic_DNA"/>
</dbReference>
<evidence type="ECO:0000256" key="3">
    <source>
        <dbReference type="ARBA" id="ARBA00022771"/>
    </source>
</evidence>
<evidence type="ECO:0000256" key="1">
    <source>
        <dbReference type="ARBA" id="ARBA00022723"/>
    </source>
</evidence>
<accession>A0A9Q1IWM7</accession>
<dbReference type="SUPFAM" id="SSF57667">
    <property type="entry name" value="beta-beta-alpha zinc fingers"/>
    <property type="match status" value="1"/>
</dbReference>
<organism evidence="9 10">
    <name type="scientific">Synaphobranchus kaupii</name>
    <name type="common">Kaup's arrowtooth eel</name>
    <dbReference type="NCBI Taxonomy" id="118154"/>
    <lineage>
        <taxon>Eukaryota</taxon>
        <taxon>Metazoa</taxon>
        <taxon>Chordata</taxon>
        <taxon>Craniata</taxon>
        <taxon>Vertebrata</taxon>
        <taxon>Euteleostomi</taxon>
        <taxon>Actinopterygii</taxon>
        <taxon>Neopterygii</taxon>
        <taxon>Teleostei</taxon>
        <taxon>Anguilliformes</taxon>
        <taxon>Synaphobranchidae</taxon>
        <taxon>Synaphobranchus</taxon>
    </lineage>
</organism>
<keyword evidence="4" id="KW-0862">Zinc</keyword>
<feature type="compositionally biased region" description="Basic residues" evidence="7">
    <location>
        <begin position="284"/>
        <end position="297"/>
    </location>
</feature>
<dbReference type="Proteomes" id="UP001152622">
    <property type="component" value="Chromosome 6"/>
</dbReference>
<keyword evidence="10" id="KW-1185">Reference proteome</keyword>
<dbReference type="GO" id="GO:0000981">
    <property type="term" value="F:DNA-binding transcription factor activity, RNA polymerase II-specific"/>
    <property type="evidence" value="ECO:0007669"/>
    <property type="project" value="TreeGrafter"/>
</dbReference>
<dbReference type="FunFam" id="3.30.160.60:FF:000303">
    <property type="entry name" value="Zinc finger protein 41"/>
    <property type="match status" value="1"/>
</dbReference>
<name>A0A9Q1IWM7_SYNKA</name>
<dbReference type="SMART" id="SM00355">
    <property type="entry name" value="ZnF_C2H2"/>
    <property type="match status" value="3"/>
</dbReference>
<feature type="compositionally biased region" description="Low complexity" evidence="7">
    <location>
        <begin position="376"/>
        <end position="386"/>
    </location>
</feature>
<comment type="caution">
    <text evidence="9">The sequence shown here is derived from an EMBL/GenBank/DDBJ whole genome shotgun (WGS) entry which is preliminary data.</text>
</comment>
<evidence type="ECO:0000256" key="6">
    <source>
        <dbReference type="SAM" id="Coils"/>
    </source>
</evidence>
<evidence type="ECO:0000256" key="2">
    <source>
        <dbReference type="ARBA" id="ARBA00022737"/>
    </source>
</evidence>
<dbReference type="FunFam" id="3.30.160.60:FF:002343">
    <property type="entry name" value="Zinc finger protein 33A"/>
    <property type="match status" value="1"/>
</dbReference>
<dbReference type="OrthoDB" id="8959641at2759"/>
<evidence type="ECO:0000256" key="5">
    <source>
        <dbReference type="PROSITE-ProRule" id="PRU00042"/>
    </source>
</evidence>
<evidence type="ECO:0000259" key="8">
    <source>
        <dbReference type="PROSITE" id="PS50157"/>
    </source>
</evidence>
<gene>
    <name evidence="9" type="ORF">SKAU_G00182740</name>
</gene>
<dbReference type="InterPro" id="IPR013087">
    <property type="entry name" value="Znf_C2H2_type"/>
</dbReference>
<feature type="region of interest" description="Disordered" evidence="7">
    <location>
        <begin position="373"/>
        <end position="397"/>
    </location>
</feature>
<dbReference type="InterPro" id="IPR036236">
    <property type="entry name" value="Znf_C2H2_sf"/>
</dbReference>
<evidence type="ECO:0000313" key="10">
    <source>
        <dbReference type="Proteomes" id="UP001152622"/>
    </source>
</evidence>
<dbReference type="PANTHER" id="PTHR24408">
    <property type="entry name" value="ZINC FINGER PROTEIN"/>
    <property type="match status" value="1"/>
</dbReference>
<feature type="coiled-coil region" evidence="6">
    <location>
        <begin position="142"/>
        <end position="169"/>
    </location>
</feature>
<reference evidence="9" key="1">
    <citation type="journal article" date="2023" name="Science">
        <title>Genome structures resolve the early diversification of teleost fishes.</title>
        <authorList>
            <person name="Parey E."/>
            <person name="Louis A."/>
            <person name="Montfort J."/>
            <person name="Bouchez O."/>
            <person name="Roques C."/>
            <person name="Iampietro C."/>
            <person name="Lluch J."/>
            <person name="Castinel A."/>
            <person name="Donnadieu C."/>
            <person name="Desvignes T."/>
            <person name="Floi Bucao C."/>
            <person name="Jouanno E."/>
            <person name="Wen M."/>
            <person name="Mejri S."/>
            <person name="Dirks R."/>
            <person name="Jansen H."/>
            <person name="Henkel C."/>
            <person name="Chen W.J."/>
            <person name="Zahm M."/>
            <person name="Cabau C."/>
            <person name="Klopp C."/>
            <person name="Thompson A.W."/>
            <person name="Robinson-Rechavi M."/>
            <person name="Braasch I."/>
            <person name="Lecointre G."/>
            <person name="Bobe J."/>
            <person name="Postlethwait J.H."/>
            <person name="Berthelot C."/>
            <person name="Roest Crollius H."/>
            <person name="Guiguen Y."/>
        </authorList>
    </citation>
    <scope>NUCLEOTIDE SEQUENCE</scope>
    <source>
        <strain evidence="9">WJC10195</strain>
    </source>
</reference>
<proteinExistence type="predicted"/>
<feature type="region of interest" description="Disordered" evidence="7">
    <location>
        <begin position="61"/>
        <end position="82"/>
    </location>
</feature>
<dbReference type="PROSITE" id="PS50157">
    <property type="entry name" value="ZINC_FINGER_C2H2_2"/>
    <property type="match status" value="2"/>
</dbReference>
<sequence length="821" mass="93021">MSVRRSTTVSWLSAAPSVLEVCLQSVYYPDQLKTLLRHHRSLGQLDMNAIFPSIEECKLSSTSLPPSQSMMDSTKLTNTTSQSESITDCLKCSSPTSSGEDIKVEPVMDSSDYTGVEPRSTDVNRCEDIEERTERKTGYFMSREQKDILTNMKEEKEDWERQSVKMEGEDGVRDEEGLWKKEEKESDEQMQGCVTDQVAQTDKLVKNGVISEHGQQEVEELWSTLVTSCLQKQPRVLIRRLEIANSSFPVSSSPRTMTYKRDLGVRSPWRRHELLSLRGNGSLRQKKGQVMTRKRKTKDQLERSPKMLPSENGICAEASLISPVISPRNRNTGQTVEVASQVFGCSQCPFVDTEEVNLHQHIETVLPEELNRTVRSQQPSSSTHQHPTPPKPLPTLTQSHTCSQCGRSFTHFGDLKRHQRTHTGERPYHCSQCGKSFAHSSTWKLHQRTHTGTLPSVEECKLSSMSRPPSQRVVDSTKLTNTNSQSESITDCLNCLSPASAGEDIQAESVMDSSDYTGVEPRSGLNRCEDIEERREEKTGYFMGREQKGILTNMKKEEDGERRVSVKMEREDGVRDEEKLWKKEEKERNEQREGYVNDQVAQTDTLVKNGVISEHRQQEVEDLSCLITSCLQKQPRVLIRRLEVDSRSVPVSLPPCIMACKRGQGVRSPWRRQELLPLRGNGSVRQKNGQVMTRKRKTNGQLERSLKMLPSSSENRICTEASLISPVISPRNRNTGKTVEVLSQVFGCSQCPFVHTEEVNLHQHIELVHPEELNTTVSSCILDVDGNAYHCREGNRRRCPGSVLPPLSWRFLCSLFITQTS</sequence>
<feature type="region of interest" description="Disordered" evidence="7">
    <location>
        <begin position="280"/>
        <end position="308"/>
    </location>
</feature>
<keyword evidence="1" id="KW-0479">Metal-binding</keyword>
<dbReference type="GO" id="GO:1990837">
    <property type="term" value="F:sequence-specific double-stranded DNA binding"/>
    <property type="evidence" value="ECO:0007669"/>
    <property type="project" value="UniProtKB-ARBA"/>
</dbReference>
<dbReference type="AlphaFoldDB" id="A0A9Q1IWM7"/>
<dbReference type="Pfam" id="PF00096">
    <property type="entry name" value="zf-C2H2"/>
    <property type="match status" value="2"/>
</dbReference>
<evidence type="ECO:0000256" key="4">
    <source>
        <dbReference type="ARBA" id="ARBA00022833"/>
    </source>
</evidence>
<evidence type="ECO:0000256" key="7">
    <source>
        <dbReference type="SAM" id="MobiDB-lite"/>
    </source>
</evidence>